<feature type="coiled-coil region" evidence="1">
    <location>
        <begin position="18"/>
        <end position="59"/>
    </location>
</feature>
<gene>
    <name evidence="2" type="ORF">HANVADRAFT_51421</name>
</gene>
<comment type="caution">
    <text evidence="2">The sequence shown here is derived from an EMBL/GenBank/DDBJ whole genome shotgun (WGS) entry which is preliminary data.</text>
</comment>
<proteinExistence type="predicted"/>
<evidence type="ECO:0000313" key="3">
    <source>
        <dbReference type="Proteomes" id="UP000092321"/>
    </source>
</evidence>
<dbReference type="EMBL" id="LXPE01000003">
    <property type="protein sequence ID" value="OBA28524.1"/>
    <property type="molecule type" value="Genomic_DNA"/>
</dbReference>
<sequence>MSLPPSKLENFKTSISTIKDEIDAKEILKQNLQALIQLEKEQQEKLKKENENLLDYSKEMIHDVIENK</sequence>
<accession>A0A1B7TIF7</accession>
<dbReference type="Proteomes" id="UP000092321">
    <property type="component" value="Unassembled WGS sequence"/>
</dbReference>
<evidence type="ECO:0000256" key="1">
    <source>
        <dbReference type="SAM" id="Coils"/>
    </source>
</evidence>
<name>A0A1B7TIF7_9ASCO</name>
<keyword evidence="3" id="KW-1185">Reference proteome</keyword>
<reference evidence="3" key="1">
    <citation type="journal article" date="2016" name="Proc. Natl. Acad. Sci. U.S.A.">
        <title>Comparative genomics of biotechnologically important yeasts.</title>
        <authorList>
            <person name="Riley R."/>
            <person name="Haridas S."/>
            <person name="Wolfe K.H."/>
            <person name="Lopes M.R."/>
            <person name="Hittinger C.T."/>
            <person name="Goeker M."/>
            <person name="Salamov A.A."/>
            <person name="Wisecaver J.H."/>
            <person name="Long T.M."/>
            <person name="Calvey C.H."/>
            <person name="Aerts A.L."/>
            <person name="Barry K.W."/>
            <person name="Choi C."/>
            <person name="Clum A."/>
            <person name="Coughlan A.Y."/>
            <person name="Deshpande S."/>
            <person name="Douglass A.P."/>
            <person name="Hanson S.J."/>
            <person name="Klenk H.-P."/>
            <person name="LaButti K.M."/>
            <person name="Lapidus A."/>
            <person name="Lindquist E.A."/>
            <person name="Lipzen A.M."/>
            <person name="Meier-Kolthoff J.P."/>
            <person name="Ohm R.A."/>
            <person name="Otillar R.P."/>
            <person name="Pangilinan J.L."/>
            <person name="Peng Y."/>
            <person name="Rokas A."/>
            <person name="Rosa C.A."/>
            <person name="Scheuner C."/>
            <person name="Sibirny A.A."/>
            <person name="Slot J.C."/>
            <person name="Stielow J.B."/>
            <person name="Sun H."/>
            <person name="Kurtzman C.P."/>
            <person name="Blackwell M."/>
            <person name="Grigoriev I.V."/>
            <person name="Jeffries T.W."/>
        </authorList>
    </citation>
    <scope>NUCLEOTIDE SEQUENCE [LARGE SCALE GENOMIC DNA]</scope>
    <source>
        <strain evidence="3">NRRL Y-1626</strain>
    </source>
</reference>
<protein>
    <submittedName>
        <fullName evidence="2">Uncharacterized protein</fullName>
    </submittedName>
</protein>
<organism evidence="2 3">
    <name type="scientific">Hanseniaspora valbyensis NRRL Y-1626</name>
    <dbReference type="NCBI Taxonomy" id="766949"/>
    <lineage>
        <taxon>Eukaryota</taxon>
        <taxon>Fungi</taxon>
        <taxon>Dikarya</taxon>
        <taxon>Ascomycota</taxon>
        <taxon>Saccharomycotina</taxon>
        <taxon>Saccharomycetes</taxon>
        <taxon>Saccharomycodales</taxon>
        <taxon>Saccharomycodaceae</taxon>
        <taxon>Hanseniaspora</taxon>
    </lineage>
</organism>
<evidence type="ECO:0000313" key="2">
    <source>
        <dbReference type="EMBL" id="OBA28524.1"/>
    </source>
</evidence>
<keyword evidence="1" id="KW-0175">Coiled coil</keyword>
<dbReference type="AlphaFoldDB" id="A0A1B7TIF7"/>